<dbReference type="SMART" id="SM00857">
    <property type="entry name" value="Resolvase"/>
    <property type="match status" value="1"/>
</dbReference>
<dbReference type="AlphaFoldDB" id="A0A2U3DC84"/>
<comment type="caution">
    <text evidence="3">The sequence shown here is derived from an EMBL/GenBank/DDBJ whole genome shotgun (WGS) entry which is preliminary data.</text>
</comment>
<evidence type="ECO:0000259" key="2">
    <source>
        <dbReference type="PROSITE" id="PS51737"/>
    </source>
</evidence>
<dbReference type="InterPro" id="IPR025827">
    <property type="entry name" value="Zn_ribbon_recom_dom"/>
</dbReference>
<evidence type="ECO:0000313" key="4">
    <source>
        <dbReference type="Proteomes" id="UP000245380"/>
    </source>
</evidence>
<evidence type="ECO:0000313" key="3">
    <source>
        <dbReference type="EMBL" id="PWI58872.1"/>
    </source>
</evidence>
<proteinExistence type="predicted"/>
<keyword evidence="4" id="KW-1185">Reference proteome</keyword>
<sequence length="539" mass="61008">MQRAAIYVRVSTEHEAQKDSPEHQVAACLEYATIVGLTTTPEFIYNDAGLSGTEMENRTEVKRLIRDARQGKFEAVLFTAISRFSRDMADAFHMKKKLESIYGIRLISLEEGYDSAIDGRNNEMVFTVHAMLAAHKSKEMSAAIKRGLRQSAKKGRHIGNIPPFGYQKTHDRRLQPEPEEAEVVREIFRLYLAGFGAKAIAQTLNARGIPTTLKRRYEKPVLWQASTITAILHNPVYLGTLIAHKWTTARHIEDSRRRDIPVKHPVVRAPSEWIFIEHAHEPIIDAQTFQRVQELLAKKAKNRGIKRSTNLLAGLMYCKNCGGKMLVSTSNSSHNKKKTPYKYIVCSKIRRIGKSACSNHLLTKYDEFLDALIAHLKQYSSSEFQDSLQLTDLLSKIGQVEPTLPAKIAQLQNELANNHKEQLANLRAFRQGLFPSEVIARGQSELMEQAKRLQTEINHLQAEHTERACLQNQLRDSAVSINPFAQMELFDAMTQRLLLIQTISKIEFSSDGSIAVVFTWGEKNRGSSPSGHQLAHFEQ</sequence>
<dbReference type="Pfam" id="PF07508">
    <property type="entry name" value="Recombinase"/>
    <property type="match status" value="1"/>
</dbReference>
<organism evidence="3 4">
    <name type="scientific">Sulfoacidibacillus thermotolerans</name>
    <name type="common">Acidibacillus sulfuroxidans</name>
    <dbReference type="NCBI Taxonomy" id="1765684"/>
    <lineage>
        <taxon>Bacteria</taxon>
        <taxon>Bacillati</taxon>
        <taxon>Bacillota</taxon>
        <taxon>Bacilli</taxon>
        <taxon>Bacillales</taxon>
        <taxon>Alicyclobacillaceae</taxon>
        <taxon>Sulfoacidibacillus</taxon>
    </lineage>
</organism>
<name>A0A2U3DC84_SULT2</name>
<dbReference type="GO" id="GO:0003677">
    <property type="term" value="F:DNA binding"/>
    <property type="evidence" value="ECO:0007669"/>
    <property type="project" value="InterPro"/>
</dbReference>
<gene>
    <name evidence="3" type="ORF">BM613_01950</name>
</gene>
<feature type="domain" description="Resolvase/invertase-type recombinase catalytic" evidence="1">
    <location>
        <begin position="3"/>
        <end position="155"/>
    </location>
</feature>
<dbReference type="Gene3D" id="3.40.50.1390">
    <property type="entry name" value="Resolvase, N-terminal catalytic domain"/>
    <property type="match status" value="1"/>
</dbReference>
<dbReference type="SUPFAM" id="SSF53041">
    <property type="entry name" value="Resolvase-like"/>
    <property type="match status" value="1"/>
</dbReference>
<dbReference type="Pfam" id="PF00239">
    <property type="entry name" value="Resolvase"/>
    <property type="match status" value="1"/>
</dbReference>
<dbReference type="Pfam" id="PF13408">
    <property type="entry name" value="Zn_ribbon_recom"/>
    <property type="match status" value="1"/>
</dbReference>
<protein>
    <recommendedName>
        <fullName evidence="5">Recombinase family protein</fullName>
    </recommendedName>
</protein>
<dbReference type="Proteomes" id="UP000245380">
    <property type="component" value="Unassembled WGS sequence"/>
</dbReference>
<dbReference type="RefSeq" id="WP_181362829.1">
    <property type="nucleotide sequence ID" value="NZ_MPDK01000002.1"/>
</dbReference>
<dbReference type="InterPro" id="IPR036162">
    <property type="entry name" value="Resolvase-like_N_sf"/>
</dbReference>
<evidence type="ECO:0000259" key="1">
    <source>
        <dbReference type="PROSITE" id="PS51736"/>
    </source>
</evidence>
<dbReference type="PROSITE" id="PS51736">
    <property type="entry name" value="RECOMBINASES_3"/>
    <property type="match status" value="1"/>
</dbReference>
<dbReference type="PANTHER" id="PTHR30461:SF23">
    <property type="entry name" value="DNA RECOMBINASE-RELATED"/>
    <property type="match status" value="1"/>
</dbReference>
<accession>A0A2U3DC84</accession>
<dbReference type="PROSITE" id="PS51737">
    <property type="entry name" value="RECOMBINASE_DNA_BIND"/>
    <property type="match status" value="1"/>
</dbReference>
<dbReference type="InterPro" id="IPR006119">
    <property type="entry name" value="Resolv_N"/>
</dbReference>
<dbReference type="CDD" id="cd00338">
    <property type="entry name" value="Ser_Recombinase"/>
    <property type="match status" value="1"/>
</dbReference>
<reference evidence="3 4" key="1">
    <citation type="submission" date="2016-11" db="EMBL/GenBank/DDBJ databases">
        <title>Comparative genomics of Acidibacillus ferroxidans species.</title>
        <authorList>
            <person name="Oliveira G."/>
            <person name="Nunes G."/>
            <person name="Oliveira R."/>
            <person name="Araujo F."/>
            <person name="Salim A."/>
            <person name="Scholte L."/>
            <person name="Morais D."/>
            <person name="Nancucheo I."/>
            <person name="Johnson D.B."/>
            <person name="Grail B."/>
            <person name="Bittencourt J."/>
            <person name="Valadares R."/>
        </authorList>
    </citation>
    <scope>NUCLEOTIDE SEQUENCE [LARGE SCALE GENOMIC DNA]</scope>
    <source>
        <strain evidence="3 4">Y002</strain>
    </source>
</reference>
<dbReference type="InterPro" id="IPR038109">
    <property type="entry name" value="DNA_bind_recomb_sf"/>
</dbReference>
<dbReference type="InterPro" id="IPR050639">
    <property type="entry name" value="SSR_resolvase"/>
</dbReference>
<dbReference type="GO" id="GO:0000150">
    <property type="term" value="F:DNA strand exchange activity"/>
    <property type="evidence" value="ECO:0007669"/>
    <property type="project" value="InterPro"/>
</dbReference>
<dbReference type="Gene3D" id="3.90.1750.20">
    <property type="entry name" value="Putative Large Serine Recombinase, Chain B, Domain 2"/>
    <property type="match status" value="1"/>
</dbReference>
<dbReference type="PANTHER" id="PTHR30461">
    <property type="entry name" value="DNA-INVERTASE FROM LAMBDOID PROPHAGE"/>
    <property type="match status" value="1"/>
</dbReference>
<dbReference type="InterPro" id="IPR011109">
    <property type="entry name" value="DNA_bind_recombinase_dom"/>
</dbReference>
<evidence type="ECO:0008006" key="5">
    <source>
        <dbReference type="Google" id="ProtNLM"/>
    </source>
</evidence>
<dbReference type="EMBL" id="MPDK01000002">
    <property type="protein sequence ID" value="PWI58872.1"/>
    <property type="molecule type" value="Genomic_DNA"/>
</dbReference>
<feature type="domain" description="Recombinase" evidence="2">
    <location>
        <begin position="163"/>
        <end position="302"/>
    </location>
</feature>